<evidence type="ECO:0000256" key="1">
    <source>
        <dbReference type="SAM" id="MobiDB-lite"/>
    </source>
</evidence>
<dbReference type="RefSeq" id="WP_146586686.1">
    <property type="nucleotide sequence ID" value="NZ_SJPO01000004.1"/>
</dbReference>
<evidence type="ECO:0000256" key="2">
    <source>
        <dbReference type="SAM" id="SignalP"/>
    </source>
</evidence>
<evidence type="ECO:0000313" key="4">
    <source>
        <dbReference type="Proteomes" id="UP000318478"/>
    </source>
</evidence>
<dbReference type="EMBL" id="SJPO01000004">
    <property type="protein sequence ID" value="TWT77496.1"/>
    <property type="molecule type" value="Genomic_DNA"/>
</dbReference>
<keyword evidence="4" id="KW-1185">Reference proteome</keyword>
<feature type="region of interest" description="Disordered" evidence="1">
    <location>
        <begin position="311"/>
        <end position="333"/>
    </location>
</feature>
<evidence type="ECO:0000313" key="3">
    <source>
        <dbReference type="EMBL" id="TWT77496.1"/>
    </source>
</evidence>
<dbReference type="OrthoDB" id="9761852at2"/>
<comment type="caution">
    <text evidence="3">The sequence shown here is derived from an EMBL/GenBank/DDBJ whole genome shotgun (WGS) entry which is preliminary data.</text>
</comment>
<dbReference type="AlphaFoldDB" id="A0A5C5YRE1"/>
<protein>
    <submittedName>
        <fullName evidence="3">PhoD-like phosphatase</fullName>
    </submittedName>
</protein>
<gene>
    <name evidence="3" type="ORF">Pla123a_21570</name>
</gene>
<sequence precursor="true">MPTRVLLLVLGFLTSHCPAAPVAAKTAHGEPPVAAPFEGVDTLATNDWWNRPPSKIHKMDVPRDQVVAFGLYTVADGVLKLSAQLYPLYPEETRSVRLEFQRNGEWREAARQEVNDIGWSTSFRVEDWDASHTAAYRLRHGDDAVFEGAIRRDPGDQREVVLAALSCNSNKDRGGRARMVANLLHQDPDLLFFAGDQSYDHREHTAAWLAWGRQFRDVLRDRPCITIPDDHDVGQPNLWGESGKQAKLPGAADGGYLLDADYVKMVERQQTAHLPDPVDPAPVGQGIGVYFTRLKLGGVDFAILEDRKFKSGPAGKIPQQGPRPDHIQSPDYDPQSINLPGLELLGERQLAFLEQWAGDRDGVAMKAVLSQTGFCGAAHIHGGKNNRLHADLDSNGWPQAGRDAALRLIQRAGAVHIGGDQHLGTVVQHGIDEYRDGPWAFVVPAIVNNYYSRWWSPEGGAAGENHDPRNPLPWTGDYRDGFDNRITMHAYANPDSPSFGGGYGLVRFDKQAQTVTFECWPRVADVAAPDAKQFTGWPITVRAASPEPAP</sequence>
<organism evidence="3 4">
    <name type="scientific">Posidoniimonas polymericola</name>
    <dbReference type="NCBI Taxonomy" id="2528002"/>
    <lineage>
        <taxon>Bacteria</taxon>
        <taxon>Pseudomonadati</taxon>
        <taxon>Planctomycetota</taxon>
        <taxon>Planctomycetia</taxon>
        <taxon>Pirellulales</taxon>
        <taxon>Lacipirellulaceae</taxon>
        <taxon>Posidoniimonas</taxon>
    </lineage>
</organism>
<proteinExistence type="predicted"/>
<name>A0A5C5YRE1_9BACT</name>
<dbReference type="Gene3D" id="3.60.21.70">
    <property type="entry name" value="PhoD-like phosphatase"/>
    <property type="match status" value="1"/>
</dbReference>
<dbReference type="InterPro" id="IPR029052">
    <property type="entry name" value="Metallo-depent_PP-like"/>
</dbReference>
<dbReference type="Proteomes" id="UP000318478">
    <property type="component" value="Unassembled WGS sequence"/>
</dbReference>
<accession>A0A5C5YRE1</accession>
<feature type="signal peptide" evidence="2">
    <location>
        <begin position="1"/>
        <end position="19"/>
    </location>
</feature>
<feature type="chain" id="PRO_5022916845" evidence="2">
    <location>
        <begin position="20"/>
        <end position="550"/>
    </location>
</feature>
<dbReference type="SUPFAM" id="SSF56300">
    <property type="entry name" value="Metallo-dependent phosphatases"/>
    <property type="match status" value="1"/>
</dbReference>
<dbReference type="InterPro" id="IPR038607">
    <property type="entry name" value="PhoD-like_sf"/>
</dbReference>
<reference evidence="3 4" key="1">
    <citation type="submission" date="2019-02" db="EMBL/GenBank/DDBJ databases">
        <title>Deep-cultivation of Planctomycetes and their phenomic and genomic characterization uncovers novel biology.</title>
        <authorList>
            <person name="Wiegand S."/>
            <person name="Jogler M."/>
            <person name="Boedeker C."/>
            <person name="Pinto D."/>
            <person name="Vollmers J."/>
            <person name="Rivas-Marin E."/>
            <person name="Kohn T."/>
            <person name="Peeters S.H."/>
            <person name="Heuer A."/>
            <person name="Rast P."/>
            <person name="Oberbeckmann S."/>
            <person name="Bunk B."/>
            <person name="Jeske O."/>
            <person name="Meyerdierks A."/>
            <person name="Storesund J.E."/>
            <person name="Kallscheuer N."/>
            <person name="Luecker S."/>
            <person name="Lage O.M."/>
            <person name="Pohl T."/>
            <person name="Merkel B.J."/>
            <person name="Hornburger P."/>
            <person name="Mueller R.-W."/>
            <person name="Bruemmer F."/>
            <person name="Labrenz M."/>
            <person name="Spormann A.M."/>
            <person name="Op Den Camp H."/>
            <person name="Overmann J."/>
            <person name="Amann R."/>
            <person name="Jetten M.S.M."/>
            <person name="Mascher T."/>
            <person name="Medema M.H."/>
            <person name="Devos D.P."/>
            <person name="Kaster A.-K."/>
            <person name="Ovreas L."/>
            <person name="Rohde M."/>
            <person name="Galperin M.Y."/>
            <person name="Jogler C."/>
        </authorList>
    </citation>
    <scope>NUCLEOTIDE SEQUENCE [LARGE SCALE GENOMIC DNA]</scope>
    <source>
        <strain evidence="3 4">Pla123a</strain>
    </source>
</reference>
<keyword evidence="2" id="KW-0732">Signal</keyword>